<name>A0AAE1H7T4_9NEOP</name>
<comment type="caution">
    <text evidence="2">The sequence shown here is derived from an EMBL/GenBank/DDBJ whole genome shotgun (WGS) entry which is preliminary data.</text>
</comment>
<sequence length="546" mass="60291">MASEDLQTPTWAYVKFADNYGSGVRDVVKVKKIRERKVIGSTVSMEAFLPENITDFEKSTWYSVKTEKGTKSQKEEWFWALIGKLAVNRDDLMPEALGRISFPPVPPPESEPESSESEEPLARQSAIQEAKVVRRGVEKNKRTAENKDYDEYMSRTQIVDEFPAGQMSASSTASSTNEETVLSPLKRHCLNSTGSSTPSSEVATSANSSVDTCMLNSMLTMFNDMKSQILQDFKSEMAALNQKVDTVVQENVRLVEALEGLTAKVSESTRSSVPSTVADGGVQSPNCDMVPWGDVRYGVTISKYSVEAMNRVRKDSEWITLFLEGVYKDHSVIPHLRVRKQKNSKEETVVIDKNIMMVAKGQYRQWLESHSVDMVEIDRRVNNFGGKVGDVCTDRGGARSLEAKVRQRQRAGEDVSDLVQRLAHRRRRSSEATTPARARLPFAEMTGNTPEERLASPLRERGSCIASASTSRQNSRPAALAPACGPTPPRPVLVQVPSWSSTQPRPTPASKEYSPAPLQNSATEGTTLCSLTNVVPAATIISPSNY</sequence>
<feature type="compositionally biased region" description="Polar residues" evidence="1">
    <location>
        <begin position="466"/>
        <end position="476"/>
    </location>
</feature>
<dbReference type="AlphaFoldDB" id="A0AAE1H7T4"/>
<dbReference type="EMBL" id="JAHWGI010000462">
    <property type="protein sequence ID" value="KAK3915781.1"/>
    <property type="molecule type" value="Genomic_DNA"/>
</dbReference>
<evidence type="ECO:0000313" key="3">
    <source>
        <dbReference type="Proteomes" id="UP001219518"/>
    </source>
</evidence>
<feature type="compositionally biased region" description="Basic and acidic residues" evidence="1">
    <location>
        <begin position="131"/>
        <end position="145"/>
    </location>
</feature>
<evidence type="ECO:0000256" key="1">
    <source>
        <dbReference type="SAM" id="MobiDB-lite"/>
    </source>
</evidence>
<evidence type="ECO:0000313" key="2">
    <source>
        <dbReference type="EMBL" id="KAK3915781.1"/>
    </source>
</evidence>
<feature type="compositionally biased region" description="Acidic residues" evidence="1">
    <location>
        <begin position="110"/>
        <end position="119"/>
    </location>
</feature>
<keyword evidence="3" id="KW-1185">Reference proteome</keyword>
<reference evidence="2" key="2">
    <citation type="journal article" date="2023" name="BMC Genomics">
        <title>Pest status, molecular evolution, and epigenetic factors derived from the genome assembly of Frankliniella fusca, a thysanopteran phytovirus vector.</title>
        <authorList>
            <person name="Catto M.A."/>
            <person name="Labadie P.E."/>
            <person name="Jacobson A.L."/>
            <person name="Kennedy G.G."/>
            <person name="Srinivasan R."/>
            <person name="Hunt B.G."/>
        </authorList>
    </citation>
    <scope>NUCLEOTIDE SEQUENCE</scope>
    <source>
        <strain evidence="2">PL_HMW_Pooled</strain>
    </source>
</reference>
<dbReference type="Proteomes" id="UP001219518">
    <property type="component" value="Unassembled WGS sequence"/>
</dbReference>
<organism evidence="2 3">
    <name type="scientific">Frankliniella fusca</name>
    <dbReference type="NCBI Taxonomy" id="407009"/>
    <lineage>
        <taxon>Eukaryota</taxon>
        <taxon>Metazoa</taxon>
        <taxon>Ecdysozoa</taxon>
        <taxon>Arthropoda</taxon>
        <taxon>Hexapoda</taxon>
        <taxon>Insecta</taxon>
        <taxon>Pterygota</taxon>
        <taxon>Neoptera</taxon>
        <taxon>Paraneoptera</taxon>
        <taxon>Thysanoptera</taxon>
        <taxon>Terebrantia</taxon>
        <taxon>Thripoidea</taxon>
        <taxon>Thripidae</taxon>
        <taxon>Frankliniella</taxon>
    </lineage>
</organism>
<reference evidence="2" key="1">
    <citation type="submission" date="2021-07" db="EMBL/GenBank/DDBJ databases">
        <authorList>
            <person name="Catto M.A."/>
            <person name="Jacobson A."/>
            <person name="Kennedy G."/>
            <person name="Labadie P."/>
            <person name="Hunt B.G."/>
            <person name="Srinivasan R."/>
        </authorList>
    </citation>
    <scope>NUCLEOTIDE SEQUENCE</scope>
    <source>
        <strain evidence="2">PL_HMW_Pooled</strain>
        <tissue evidence="2">Head</tissue>
    </source>
</reference>
<feature type="compositionally biased region" description="Basic and acidic residues" evidence="1">
    <location>
        <begin position="450"/>
        <end position="462"/>
    </location>
</feature>
<protein>
    <submittedName>
        <fullName evidence="2">Myosin-D</fullName>
    </submittedName>
</protein>
<gene>
    <name evidence="2" type="ORF">KUF71_005927</name>
</gene>
<proteinExistence type="predicted"/>
<feature type="region of interest" description="Disordered" evidence="1">
    <location>
        <begin position="423"/>
        <end position="523"/>
    </location>
</feature>
<feature type="region of interest" description="Disordered" evidence="1">
    <location>
        <begin position="98"/>
        <end position="145"/>
    </location>
</feature>
<accession>A0AAE1H7T4</accession>